<proteinExistence type="inferred from homology"/>
<reference evidence="6 7" key="1">
    <citation type="submission" date="2017-02" db="EMBL/GenBank/DDBJ databases">
        <title>Legionella quilivanii strain from human: case report and whole genome sequencing analysis.</title>
        <authorList>
            <person name="Lalancette C."/>
            <person name="Leduc J.-M."/>
            <person name="Levesque S."/>
            <person name="Fournier E."/>
            <person name="Saoud J."/>
            <person name="Faucher S.P."/>
            <person name="Bernard K."/>
            <person name="Martineau C."/>
            <person name="Longtin J."/>
        </authorList>
    </citation>
    <scope>NUCLEOTIDE SEQUENCE [LARGE SCALE GENOMIC DNA]</scope>
    <source>
        <strain evidence="6 7">ID143958</strain>
    </source>
</reference>
<dbReference type="GO" id="GO:0000976">
    <property type="term" value="F:transcription cis-regulatory region binding"/>
    <property type="evidence" value="ECO:0007669"/>
    <property type="project" value="TreeGrafter"/>
</dbReference>
<dbReference type="CDD" id="cd05466">
    <property type="entry name" value="PBP2_LTTR_substrate"/>
    <property type="match status" value="1"/>
</dbReference>
<evidence type="ECO:0000259" key="5">
    <source>
        <dbReference type="PROSITE" id="PS50931"/>
    </source>
</evidence>
<keyword evidence="3" id="KW-0238">DNA-binding</keyword>
<sequence length="293" mass="33793">MNSNELKSFLMVYEYRSYSLAAKRLFVTQSTISKRINNLENEFKTKLFEIKSNMVMPTIEGKLLIPYARLILHTMLDAAANLNEPDFNSVPIYIGVSIYPALHFLPNFIEFLKTKGKHYPQFHIKQMAKQELIPALQNGMIDLALTTEDLSIDHSIKSTRLQEEPIVIVVASSHPLARKKKINLQTLSRHGCILTEPGFSIREKLERLFIQHGISLLIDHELFSIDSIQKLVKTGIAWTALPDSYCDHDLIKLEFKDFSENITTCWYCPRGRSDSKIIQYIARLFKESLLFTR</sequence>
<gene>
    <name evidence="6" type="ORF">B1207_04065</name>
</gene>
<dbReference type="InterPro" id="IPR005119">
    <property type="entry name" value="LysR_subst-bd"/>
</dbReference>
<comment type="caution">
    <text evidence="6">The sequence shown here is derived from an EMBL/GenBank/DDBJ whole genome shotgun (WGS) entry which is preliminary data.</text>
</comment>
<name>A0A364LLD1_9GAMM</name>
<evidence type="ECO:0000256" key="4">
    <source>
        <dbReference type="ARBA" id="ARBA00023163"/>
    </source>
</evidence>
<dbReference type="Pfam" id="PF00126">
    <property type="entry name" value="HTH_1"/>
    <property type="match status" value="1"/>
</dbReference>
<organism evidence="6 7">
    <name type="scientific">Legionella quinlivanii</name>
    <dbReference type="NCBI Taxonomy" id="45073"/>
    <lineage>
        <taxon>Bacteria</taxon>
        <taxon>Pseudomonadati</taxon>
        <taxon>Pseudomonadota</taxon>
        <taxon>Gammaproteobacteria</taxon>
        <taxon>Legionellales</taxon>
        <taxon>Legionellaceae</taxon>
        <taxon>Legionella</taxon>
    </lineage>
</organism>
<keyword evidence="4" id="KW-0804">Transcription</keyword>
<dbReference type="EMBL" id="MVJN01000003">
    <property type="protein sequence ID" value="RAP37358.1"/>
    <property type="molecule type" value="Genomic_DNA"/>
</dbReference>
<dbReference type="SUPFAM" id="SSF53850">
    <property type="entry name" value="Periplasmic binding protein-like II"/>
    <property type="match status" value="1"/>
</dbReference>
<dbReference type="Gene3D" id="1.10.10.10">
    <property type="entry name" value="Winged helix-like DNA-binding domain superfamily/Winged helix DNA-binding domain"/>
    <property type="match status" value="1"/>
</dbReference>
<evidence type="ECO:0000313" key="6">
    <source>
        <dbReference type="EMBL" id="RAP37358.1"/>
    </source>
</evidence>
<protein>
    <submittedName>
        <fullName evidence="6">LysR family transcriptional regulator</fullName>
    </submittedName>
</protein>
<dbReference type="Gene3D" id="3.40.190.290">
    <property type="match status" value="1"/>
</dbReference>
<dbReference type="PANTHER" id="PTHR30126">
    <property type="entry name" value="HTH-TYPE TRANSCRIPTIONAL REGULATOR"/>
    <property type="match status" value="1"/>
</dbReference>
<dbReference type="InterPro" id="IPR036390">
    <property type="entry name" value="WH_DNA-bd_sf"/>
</dbReference>
<dbReference type="Pfam" id="PF03466">
    <property type="entry name" value="LysR_substrate"/>
    <property type="match status" value="1"/>
</dbReference>
<dbReference type="PANTHER" id="PTHR30126:SF40">
    <property type="entry name" value="HTH-TYPE TRANSCRIPTIONAL REGULATOR GLTR"/>
    <property type="match status" value="1"/>
</dbReference>
<feature type="domain" description="HTH lysR-type" evidence="5">
    <location>
        <begin position="1"/>
        <end position="58"/>
    </location>
</feature>
<dbReference type="AlphaFoldDB" id="A0A364LLD1"/>
<dbReference type="SUPFAM" id="SSF46785">
    <property type="entry name" value="Winged helix' DNA-binding domain"/>
    <property type="match status" value="1"/>
</dbReference>
<keyword evidence="2" id="KW-0805">Transcription regulation</keyword>
<comment type="similarity">
    <text evidence="1">Belongs to the LysR transcriptional regulatory family.</text>
</comment>
<evidence type="ECO:0000256" key="3">
    <source>
        <dbReference type="ARBA" id="ARBA00023125"/>
    </source>
</evidence>
<dbReference type="InterPro" id="IPR036388">
    <property type="entry name" value="WH-like_DNA-bd_sf"/>
</dbReference>
<dbReference type="RefSeq" id="WP_112218726.1">
    <property type="nucleotide sequence ID" value="NZ_MVJN01000003.1"/>
</dbReference>
<dbReference type="PROSITE" id="PS50931">
    <property type="entry name" value="HTH_LYSR"/>
    <property type="match status" value="1"/>
</dbReference>
<evidence type="ECO:0000256" key="1">
    <source>
        <dbReference type="ARBA" id="ARBA00009437"/>
    </source>
</evidence>
<evidence type="ECO:0000256" key="2">
    <source>
        <dbReference type="ARBA" id="ARBA00023015"/>
    </source>
</evidence>
<accession>A0A364LLD1</accession>
<evidence type="ECO:0000313" key="7">
    <source>
        <dbReference type="Proteomes" id="UP000249458"/>
    </source>
</evidence>
<dbReference type="InterPro" id="IPR000847">
    <property type="entry name" value="LysR_HTH_N"/>
</dbReference>
<dbReference type="Proteomes" id="UP000249458">
    <property type="component" value="Unassembled WGS sequence"/>
</dbReference>
<dbReference type="GO" id="GO:0003700">
    <property type="term" value="F:DNA-binding transcription factor activity"/>
    <property type="evidence" value="ECO:0007669"/>
    <property type="project" value="InterPro"/>
</dbReference>